<comment type="function">
    <text evidence="2 7">Synthesizes alpha-1,4-glucan chains using ADP-glucose.</text>
</comment>
<feature type="binding site" evidence="7">
    <location>
        <position position="15"/>
    </location>
    <ligand>
        <name>ADP-alpha-D-glucose</name>
        <dbReference type="ChEBI" id="CHEBI:57498"/>
    </ligand>
</feature>
<dbReference type="OrthoDB" id="9808590at2"/>
<evidence type="ECO:0000313" key="10">
    <source>
        <dbReference type="EMBL" id="PNR96393.1"/>
    </source>
</evidence>
<evidence type="ECO:0000256" key="4">
    <source>
        <dbReference type="ARBA" id="ARBA00022676"/>
    </source>
</evidence>
<proteinExistence type="inferred from homology"/>
<evidence type="ECO:0000313" key="11">
    <source>
        <dbReference type="Proteomes" id="UP000236434"/>
    </source>
</evidence>
<gene>
    <name evidence="7" type="primary">glgA</name>
    <name evidence="10" type="ORF">X929_04670</name>
</gene>
<dbReference type="SUPFAM" id="SSF53756">
    <property type="entry name" value="UDP-Glycosyltransferase/glycogen phosphorylase"/>
    <property type="match status" value="1"/>
</dbReference>
<dbReference type="RefSeq" id="WP_103066860.1">
    <property type="nucleotide sequence ID" value="NZ_AZRL01000012.1"/>
</dbReference>
<dbReference type="PANTHER" id="PTHR45825">
    <property type="entry name" value="GRANULE-BOUND STARCH SYNTHASE 1, CHLOROPLASTIC/AMYLOPLASTIC"/>
    <property type="match status" value="1"/>
</dbReference>
<dbReference type="UniPathway" id="UPA00164"/>
<evidence type="ECO:0000256" key="1">
    <source>
        <dbReference type="ARBA" id="ARBA00001478"/>
    </source>
</evidence>
<dbReference type="GO" id="GO:0009011">
    <property type="term" value="F:alpha-1,4-glucan glucosyltransferase (ADP-glucose donor) activity"/>
    <property type="evidence" value="ECO:0007669"/>
    <property type="project" value="UniProtKB-UniRule"/>
</dbReference>
<dbReference type="GO" id="GO:0005978">
    <property type="term" value="P:glycogen biosynthetic process"/>
    <property type="evidence" value="ECO:0007669"/>
    <property type="project" value="UniProtKB-UniRule"/>
</dbReference>
<keyword evidence="4 7" id="KW-0328">Glycosyltransferase</keyword>
<evidence type="ECO:0000256" key="7">
    <source>
        <dbReference type="HAMAP-Rule" id="MF_00484"/>
    </source>
</evidence>
<dbReference type="Gene3D" id="3.40.50.2000">
    <property type="entry name" value="Glycogen Phosphorylase B"/>
    <property type="match status" value="2"/>
</dbReference>
<dbReference type="EMBL" id="AZRL01000012">
    <property type="protein sequence ID" value="PNR96393.1"/>
    <property type="molecule type" value="Genomic_DNA"/>
</dbReference>
<evidence type="ECO:0000256" key="6">
    <source>
        <dbReference type="ARBA" id="ARBA00023056"/>
    </source>
</evidence>
<comment type="similarity">
    <text evidence="3 7">Belongs to the glycosyltransferase 1 family. Bacterial/plant glycogen synthase subfamily.</text>
</comment>
<dbReference type="InterPro" id="IPR011835">
    <property type="entry name" value="GS/SS"/>
</dbReference>
<protein>
    <recommendedName>
        <fullName evidence="7">Glycogen synthase</fullName>
        <ecNumber evidence="7">2.4.1.21</ecNumber>
    </recommendedName>
    <alternativeName>
        <fullName evidence="7">Starch [bacterial glycogen] synthase</fullName>
    </alternativeName>
</protein>
<dbReference type="GO" id="GO:0004373">
    <property type="term" value="F:alpha-1,4-glucan glucosyltransferase (UDP-glucose donor) activity"/>
    <property type="evidence" value="ECO:0007669"/>
    <property type="project" value="InterPro"/>
</dbReference>
<keyword evidence="5 7" id="KW-0808">Transferase</keyword>
<evidence type="ECO:0000259" key="9">
    <source>
        <dbReference type="Pfam" id="PF08323"/>
    </source>
</evidence>
<evidence type="ECO:0000259" key="8">
    <source>
        <dbReference type="Pfam" id="PF00534"/>
    </source>
</evidence>
<feature type="domain" description="Starch synthase catalytic" evidence="9">
    <location>
        <begin position="2"/>
        <end position="239"/>
    </location>
</feature>
<comment type="caution">
    <text evidence="10">The sequence shown here is derived from an EMBL/GenBank/DDBJ whole genome shotgun (WGS) entry which is preliminary data.</text>
</comment>
<keyword evidence="6 7" id="KW-0320">Glycogen biosynthesis</keyword>
<evidence type="ECO:0000256" key="2">
    <source>
        <dbReference type="ARBA" id="ARBA00002764"/>
    </source>
</evidence>
<feature type="domain" description="Glycosyl transferase family 1" evidence="8">
    <location>
        <begin position="290"/>
        <end position="431"/>
    </location>
</feature>
<sequence length="483" mass="55457">MKIAYVSYEVSPFAKAGGLADVAGALPKYIKNAGEEIYVIMPFHKNIENNFDISKFEVVKTDLIPNSHTHKSPFSVYKSYLEGSSVVIYFIKTDSLYDSKNIYDEENIFLKTSYFCDSALKTIKECEPDTNVININDWHTSLIPVYLKTHYLQDNILKKIATILTIHNIGYQGLFNPEVLNQAGLPNYLFNINALEYYGKINVLKGGILFSNIINTVSPTYAKEIQSEEYGYGLEGILKVRSEDLFGILNGIDYSIYDPLKDPHIFHPIESYEDKLKNKTSLQEYLGLTKDENITLISFIGRLFEQKGIDLISKIMDLLLLNDIQFVLLGTGDKKYEEYFATLTKLYPKKISINITFDVDLAQKIYAGSDIFLMPSKYEPCGLGQMYSMRYGTVPVVRYTGGLKDTVSEYNSKDKKGTGFGFHEYKEADLLYTLMKAIYFHQKRKDDWTNIFENCMKEDFSYEKTAKKYIELYKIALDKKRGH</sequence>
<evidence type="ECO:0000256" key="3">
    <source>
        <dbReference type="ARBA" id="ARBA00010281"/>
    </source>
</evidence>
<dbReference type="NCBIfam" id="TIGR02095">
    <property type="entry name" value="glgA"/>
    <property type="match status" value="1"/>
</dbReference>
<accession>A0A2K1P0S7</accession>
<dbReference type="Pfam" id="PF08323">
    <property type="entry name" value="Glyco_transf_5"/>
    <property type="match status" value="1"/>
</dbReference>
<comment type="catalytic activity">
    <reaction evidence="1 7">
        <text>[(1-&gt;4)-alpha-D-glucosyl](n) + ADP-alpha-D-glucose = [(1-&gt;4)-alpha-D-glucosyl](n+1) + ADP + H(+)</text>
        <dbReference type="Rhea" id="RHEA:18189"/>
        <dbReference type="Rhea" id="RHEA-COMP:9584"/>
        <dbReference type="Rhea" id="RHEA-COMP:9587"/>
        <dbReference type="ChEBI" id="CHEBI:15378"/>
        <dbReference type="ChEBI" id="CHEBI:15444"/>
        <dbReference type="ChEBI" id="CHEBI:57498"/>
        <dbReference type="ChEBI" id="CHEBI:456216"/>
        <dbReference type="EC" id="2.4.1.21"/>
    </reaction>
</comment>
<dbReference type="InterPro" id="IPR001296">
    <property type="entry name" value="Glyco_trans_1"/>
</dbReference>
<dbReference type="AlphaFoldDB" id="A0A2K1P0S7"/>
<dbReference type="EC" id="2.4.1.21" evidence="7"/>
<dbReference type="CDD" id="cd03791">
    <property type="entry name" value="GT5_Glycogen_synthase_DULL1-like"/>
    <property type="match status" value="1"/>
</dbReference>
<evidence type="ECO:0000256" key="5">
    <source>
        <dbReference type="ARBA" id="ARBA00022679"/>
    </source>
</evidence>
<dbReference type="Proteomes" id="UP000236434">
    <property type="component" value="Unassembled WGS sequence"/>
</dbReference>
<dbReference type="PANTHER" id="PTHR45825:SF11">
    <property type="entry name" value="ALPHA AMYLASE DOMAIN-CONTAINING PROTEIN"/>
    <property type="match status" value="1"/>
</dbReference>
<dbReference type="Pfam" id="PF00534">
    <property type="entry name" value="Glycos_transf_1"/>
    <property type="match status" value="1"/>
</dbReference>
<reference evidence="10 11" key="1">
    <citation type="submission" date="2013-12" db="EMBL/GenBank/DDBJ databases">
        <title>Comparative genomics of Petrotoga isolates.</title>
        <authorList>
            <person name="Nesbo C.L."/>
            <person name="Charchuk R."/>
            <person name="Chow K."/>
        </authorList>
    </citation>
    <scope>NUCLEOTIDE SEQUENCE [LARGE SCALE GENOMIC DNA]</scope>
    <source>
        <strain evidence="10 11">DSM 13574</strain>
    </source>
</reference>
<dbReference type="HAMAP" id="MF_00484">
    <property type="entry name" value="Glycogen_synth"/>
    <property type="match status" value="1"/>
</dbReference>
<comment type="pathway">
    <text evidence="7">Glycan biosynthesis; glycogen biosynthesis.</text>
</comment>
<name>A0A2K1P0S7_9BACT</name>
<dbReference type="InterPro" id="IPR013534">
    <property type="entry name" value="Starch_synth_cat_dom"/>
</dbReference>
<organism evidence="10 11">
    <name type="scientific">Petrotoga olearia DSM 13574</name>
    <dbReference type="NCBI Taxonomy" id="1122955"/>
    <lineage>
        <taxon>Bacteria</taxon>
        <taxon>Thermotogati</taxon>
        <taxon>Thermotogota</taxon>
        <taxon>Thermotogae</taxon>
        <taxon>Petrotogales</taxon>
        <taxon>Petrotogaceae</taxon>
        <taxon>Petrotoga</taxon>
    </lineage>
</organism>